<dbReference type="Proteomes" id="UP001281147">
    <property type="component" value="Unassembled WGS sequence"/>
</dbReference>
<organism evidence="1 2">
    <name type="scientific">Vermiconidia calcicola</name>
    <dbReference type="NCBI Taxonomy" id="1690605"/>
    <lineage>
        <taxon>Eukaryota</taxon>
        <taxon>Fungi</taxon>
        <taxon>Dikarya</taxon>
        <taxon>Ascomycota</taxon>
        <taxon>Pezizomycotina</taxon>
        <taxon>Dothideomycetes</taxon>
        <taxon>Dothideomycetidae</taxon>
        <taxon>Mycosphaerellales</taxon>
        <taxon>Extremaceae</taxon>
        <taxon>Vermiconidia</taxon>
    </lineage>
</organism>
<accession>A0ACC3N4N7</accession>
<gene>
    <name evidence="1" type="ORF">LTR37_010715</name>
</gene>
<evidence type="ECO:0000313" key="2">
    <source>
        <dbReference type="Proteomes" id="UP001281147"/>
    </source>
</evidence>
<protein>
    <submittedName>
        <fullName evidence="1">Uncharacterized protein</fullName>
    </submittedName>
</protein>
<keyword evidence="2" id="KW-1185">Reference proteome</keyword>
<name>A0ACC3N4N7_9PEZI</name>
<comment type="caution">
    <text evidence="1">The sequence shown here is derived from an EMBL/GenBank/DDBJ whole genome shotgun (WGS) entry which is preliminary data.</text>
</comment>
<reference evidence="1" key="1">
    <citation type="submission" date="2023-07" db="EMBL/GenBank/DDBJ databases">
        <title>Black Yeasts Isolated from many extreme environments.</title>
        <authorList>
            <person name="Coleine C."/>
            <person name="Stajich J.E."/>
            <person name="Selbmann L."/>
        </authorList>
    </citation>
    <scope>NUCLEOTIDE SEQUENCE</scope>
    <source>
        <strain evidence="1">CCFEE 5714</strain>
    </source>
</reference>
<evidence type="ECO:0000313" key="1">
    <source>
        <dbReference type="EMBL" id="KAK3709688.1"/>
    </source>
</evidence>
<dbReference type="EMBL" id="JAUTXU010000090">
    <property type="protein sequence ID" value="KAK3709688.1"/>
    <property type="molecule type" value="Genomic_DNA"/>
</dbReference>
<proteinExistence type="predicted"/>
<sequence>MRTSSLLETITELSSINPETIIITATSTPTPHISLTSSGALAQTTNNMNDAIAAQQGGGTIGTPDNGDAQATRTVKDMELFEDRLRRLEATHSLQDAGDNTSSLVCTASKDLYRQIDLLGTGYNELDEVIAQVEKADQQKGIRISALEQRIVALESSRAAFQEDLRELKEADTPERLMELVKSVSSHSELATMQSMMECNTTRIEQLESKSGNSLSSFSAHDIAQELIRRLGNGDSLSPIIQAQLQSSLAPSAGQPIATTRFLMTPATTVATNTRQSTFDGTSEEDQPRKRPLGRPPKRGREFSTPSCNRNSSTSKRSSPSDNSDESPPTKRPRGRPITHGRYSKKLRNSSSSSEGSKPEVGSGPRIVRDARIAINSEDIDYPIQADKTSDATTEATDASFAATSMEIDTTETAEYEINETSEESIMIPPERRSARTPKVTKQQDGFLSWKKANVRLQGLKPEAPKKKGE</sequence>